<dbReference type="EMBL" id="JBAHYK010001196">
    <property type="protein sequence ID" value="KAL0569081.1"/>
    <property type="molecule type" value="Genomic_DNA"/>
</dbReference>
<sequence length="254" mass="28637">MGYNILFSDALSNQYPTLESCLNGLLKADRATEDVEVLIVPAFTPGLKTVQWRYSSELTGGMLTALCMEGDELLTHISNDALTKTVQEFRKAADEEDQAQRTVLLVLHPGNDSADRRKIDEEMCRRELQFPCLHRVAQSVDKAAYIIHTYTRGLWKVIANPTPEEVFDMYRSMLAVIPGMNPDRVALVTGRFRSMRSLHNAFRQMDNELASGVLALNESLFLDGPVDTTTEDLWVHNLYTMICSSDPDAKLYDL</sequence>
<dbReference type="InterPro" id="IPR042530">
    <property type="entry name" value="EME1/EME2_C"/>
</dbReference>
<evidence type="ECO:0000313" key="1">
    <source>
        <dbReference type="EMBL" id="KAL0569081.1"/>
    </source>
</evidence>
<name>A0ABR3F1R7_9AGAR</name>
<gene>
    <name evidence="1" type="ORF">V5O48_012883</name>
</gene>
<keyword evidence="2" id="KW-1185">Reference proteome</keyword>
<reference evidence="1 2" key="1">
    <citation type="submission" date="2024-02" db="EMBL/GenBank/DDBJ databases">
        <title>A draft genome for the cacao thread blight pathogen Marasmius crinis-equi.</title>
        <authorList>
            <person name="Cohen S.P."/>
            <person name="Baruah I.K."/>
            <person name="Amoako-Attah I."/>
            <person name="Bukari Y."/>
            <person name="Meinhardt L.W."/>
            <person name="Bailey B.A."/>
        </authorList>
    </citation>
    <scope>NUCLEOTIDE SEQUENCE [LARGE SCALE GENOMIC DNA]</scope>
    <source>
        <strain evidence="1 2">GH-76</strain>
    </source>
</reference>
<comment type="caution">
    <text evidence="1">The sequence shown here is derived from an EMBL/GenBank/DDBJ whole genome shotgun (WGS) entry which is preliminary data.</text>
</comment>
<proteinExistence type="predicted"/>
<dbReference type="Gene3D" id="1.10.150.670">
    <property type="entry name" value="Crossover junction endonuclease EME1, DNA-binding domain"/>
    <property type="match status" value="1"/>
</dbReference>
<organism evidence="1 2">
    <name type="scientific">Marasmius crinis-equi</name>
    <dbReference type="NCBI Taxonomy" id="585013"/>
    <lineage>
        <taxon>Eukaryota</taxon>
        <taxon>Fungi</taxon>
        <taxon>Dikarya</taxon>
        <taxon>Basidiomycota</taxon>
        <taxon>Agaricomycotina</taxon>
        <taxon>Agaricomycetes</taxon>
        <taxon>Agaricomycetidae</taxon>
        <taxon>Agaricales</taxon>
        <taxon>Marasmiineae</taxon>
        <taxon>Marasmiaceae</taxon>
        <taxon>Marasmius</taxon>
    </lineage>
</organism>
<dbReference type="Proteomes" id="UP001465976">
    <property type="component" value="Unassembled WGS sequence"/>
</dbReference>
<evidence type="ECO:0000313" key="2">
    <source>
        <dbReference type="Proteomes" id="UP001465976"/>
    </source>
</evidence>
<accession>A0ABR3F1R7</accession>
<protein>
    <submittedName>
        <fullName evidence="1">Uncharacterized protein</fullName>
    </submittedName>
</protein>